<dbReference type="EMBL" id="JBHTMM010000091">
    <property type="protein sequence ID" value="MFD1311785.1"/>
    <property type="molecule type" value="Genomic_DNA"/>
</dbReference>
<organism evidence="1 2">
    <name type="scientific">Streptomyces kaempferi</name>
    <dbReference type="NCBI Taxonomy" id="333725"/>
    <lineage>
        <taxon>Bacteria</taxon>
        <taxon>Bacillati</taxon>
        <taxon>Actinomycetota</taxon>
        <taxon>Actinomycetes</taxon>
        <taxon>Kitasatosporales</taxon>
        <taxon>Streptomycetaceae</taxon>
        <taxon>Streptomyces</taxon>
    </lineage>
</organism>
<protein>
    <submittedName>
        <fullName evidence="1">Uncharacterized protein</fullName>
    </submittedName>
</protein>
<proteinExistence type="predicted"/>
<evidence type="ECO:0000313" key="1">
    <source>
        <dbReference type="EMBL" id="MFD1311785.1"/>
    </source>
</evidence>
<accession>A0ABW3XSZ8</accession>
<evidence type="ECO:0000313" key="2">
    <source>
        <dbReference type="Proteomes" id="UP001597058"/>
    </source>
</evidence>
<dbReference type="RefSeq" id="WP_381238975.1">
    <property type="nucleotide sequence ID" value="NZ_JBHSKH010000066.1"/>
</dbReference>
<dbReference type="Proteomes" id="UP001597058">
    <property type="component" value="Unassembled WGS sequence"/>
</dbReference>
<name>A0ABW3XSZ8_9ACTN</name>
<gene>
    <name evidence="1" type="ORF">ACFQ5X_39040</name>
</gene>
<keyword evidence="2" id="KW-1185">Reference proteome</keyword>
<reference evidence="2" key="1">
    <citation type="journal article" date="2019" name="Int. J. Syst. Evol. Microbiol.">
        <title>The Global Catalogue of Microorganisms (GCM) 10K type strain sequencing project: providing services to taxonomists for standard genome sequencing and annotation.</title>
        <authorList>
            <consortium name="The Broad Institute Genomics Platform"/>
            <consortium name="The Broad Institute Genome Sequencing Center for Infectious Disease"/>
            <person name="Wu L."/>
            <person name="Ma J."/>
        </authorList>
    </citation>
    <scope>NUCLEOTIDE SEQUENCE [LARGE SCALE GENOMIC DNA]</scope>
    <source>
        <strain evidence="2">CGMCC 4.7020</strain>
    </source>
</reference>
<comment type="caution">
    <text evidence="1">The sequence shown here is derived from an EMBL/GenBank/DDBJ whole genome shotgun (WGS) entry which is preliminary data.</text>
</comment>
<sequence>MTERAGPHFDPVRAAASQAGRISELLDVMGDKTATTAGLRMSLSPNCA</sequence>